<accession>A0ABQ9FJ72</accession>
<dbReference type="Proteomes" id="UP001217089">
    <property type="component" value="Unassembled WGS sequence"/>
</dbReference>
<protein>
    <recommendedName>
        <fullName evidence="4">PiggyBac transposable element-derived protein domain-containing protein</fullName>
    </recommendedName>
</protein>
<proteinExistence type="predicted"/>
<evidence type="ECO:0000313" key="2">
    <source>
        <dbReference type="EMBL" id="KAJ8316330.1"/>
    </source>
</evidence>
<evidence type="ECO:0000256" key="1">
    <source>
        <dbReference type="SAM" id="MobiDB-lite"/>
    </source>
</evidence>
<gene>
    <name evidence="2" type="ORF">KUTeg_006344</name>
</gene>
<name>A0ABQ9FJ72_TEGGR</name>
<feature type="region of interest" description="Disordered" evidence="1">
    <location>
        <begin position="1"/>
        <end position="59"/>
    </location>
</feature>
<dbReference type="PANTHER" id="PTHR46599">
    <property type="entry name" value="PIGGYBAC TRANSPOSABLE ELEMENT-DERIVED PROTEIN 4"/>
    <property type="match status" value="1"/>
</dbReference>
<sequence length="238" mass="27572">MDVTEAPRRVLNSDYEDDSFESEEDNDENNEINQSRNNESDISVSEPEESSGNSSSDEVQVNIPDIQTWSHNLKKPNVKEFTNTYGCTFELGPEKKELDFFLKFFPSTLIEKLVMETNSYAEKTNATARKPEQGWESPNHQMVTKKKKLKNRSQLDFRRNLAQQLIGNFRGTRKRKVPSVVDNCGSAHWPIQFDKPGRCKGCAKESRRHEVSLGCRQCNIKLCIKFDCYYTYHQEQLN</sequence>
<organism evidence="2 3">
    <name type="scientific">Tegillarca granosa</name>
    <name type="common">Malaysian cockle</name>
    <name type="synonym">Anadara granosa</name>
    <dbReference type="NCBI Taxonomy" id="220873"/>
    <lineage>
        <taxon>Eukaryota</taxon>
        <taxon>Metazoa</taxon>
        <taxon>Spiralia</taxon>
        <taxon>Lophotrochozoa</taxon>
        <taxon>Mollusca</taxon>
        <taxon>Bivalvia</taxon>
        <taxon>Autobranchia</taxon>
        <taxon>Pteriomorphia</taxon>
        <taxon>Arcoida</taxon>
        <taxon>Arcoidea</taxon>
        <taxon>Arcidae</taxon>
        <taxon>Tegillarca</taxon>
    </lineage>
</organism>
<evidence type="ECO:0000313" key="3">
    <source>
        <dbReference type="Proteomes" id="UP001217089"/>
    </source>
</evidence>
<keyword evidence="3" id="KW-1185">Reference proteome</keyword>
<dbReference type="PANTHER" id="PTHR46599:SF2">
    <property type="entry name" value="PIGGYBAC TRANSPOSABLE ELEMENT-DERIVED PROTEIN 4-LIKE"/>
    <property type="match status" value="1"/>
</dbReference>
<reference evidence="2 3" key="1">
    <citation type="submission" date="2022-12" db="EMBL/GenBank/DDBJ databases">
        <title>Chromosome-level genome of Tegillarca granosa.</title>
        <authorList>
            <person name="Kim J."/>
        </authorList>
    </citation>
    <scope>NUCLEOTIDE SEQUENCE [LARGE SCALE GENOMIC DNA]</scope>
    <source>
        <strain evidence="2">Teg-2019</strain>
        <tissue evidence="2">Adductor muscle</tissue>
    </source>
</reference>
<comment type="caution">
    <text evidence="2">The sequence shown here is derived from an EMBL/GenBank/DDBJ whole genome shotgun (WGS) entry which is preliminary data.</text>
</comment>
<dbReference type="EMBL" id="JARBDR010000328">
    <property type="protein sequence ID" value="KAJ8316330.1"/>
    <property type="molecule type" value="Genomic_DNA"/>
</dbReference>
<feature type="compositionally biased region" description="Acidic residues" evidence="1">
    <location>
        <begin position="14"/>
        <end position="30"/>
    </location>
</feature>
<evidence type="ECO:0008006" key="4">
    <source>
        <dbReference type="Google" id="ProtNLM"/>
    </source>
</evidence>